<feature type="region of interest" description="Disordered" evidence="10">
    <location>
        <begin position="503"/>
        <end position="525"/>
    </location>
</feature>
<feature type="compositionally biased region" description="Basic and acidic residues" evidence="10">
    <location>
        <begin position="516"/>
        <end position="525"/>
    </location>
</feature>
<dbReference type="GeneID" id="73466862"/>
<dbReference type="GO" id="GO:0003677">
    <property type="term" value="F:DNA binding"/>
    <property type="evidence" value="ECO:0007669"/>
    <property type="project" value="UniProtKB-KW"/>
</dbReference>
<evidence type="ECO:0000313" key="12">
    <source>
        <dbReference type="EMBL" id="KAG7666406.1"/>
    </source>
</evidence>
<feature type="domain" description="DNA primase large subunit C-terminal" evidence="11">
    <location>
        <begin position="321"/>
        <end position="496"/>
    </location>
</feature>
<evidence type="ECO:0000256" key="9">
    <source>
        <dbReference type="PIRNR" id="PIRNR009449"/>
    </source>
</evidence>
<organism evidence="12 13">
    <name type="scientific">[Candida] subhashii</name>
    <dbReference type="NCBI Taxonomy" id="561895"/>
    <lineage>
        <taxon>Eukaryota</taxon>
        <taxon>Fungi</taxon>
        <taxon>Dikarya</taxon>
        <taxon>Ascomycota</taxon>
        <taxon>Saccharomycotina</taxon>
        <taxon>Pichiomycetes</taxon>
        <taxon>Debaryomycetaceae</taxon>
        <taxon>Spathaspora</taxon>
    </lineage>
</organism>
<evidence type="ECO:0000259" key="11">
    <source>
        <dbReference type="Pfam" id="PF04104"/>
    </source>
</evidence>
<dbReference type="OrthoDB" id="421393at2759"/>
<evidence type="ECO:0000256" key="4">
    <source>
        <dbReference type="ARBA" id="ARBA00022705"/>
    </source>
</evidence>
<comment type="function">
    <text evidence="9">DNA primase is the polymerase that synthesizes small RNA primers for the Okazaki fragments made during discontinuous DNA replication.</text>
</comment>
<sequence length="525" mass="61199">MFRQVKRRTAGRRNFEQISSNSSSSSNKLLNGDDDGSSLYKSRLSFYDIPPTSEITLEEFEMWAIDRLKILIEIESCQARSKSLKEIEVAIKPLLLKYMPLSPTGTISQQQERIKDHYSHYILRLVFCRSEELRKKFIKNETILFKIRYNLLQPKEQQEFIELNNHKLAWNYITPQEKQQLSDKLYASCSMMIKNNLLLDGENLTNEQLKQHILYKENFIKLPFEKCISLISSRSIFLKGGYGYLPTSLQLNLLATEFQEKLNDILIKTFQTIPRLEEDDRLLPLLNNLSNNFANIQYDNYEQDNSLASDINYQSITTKAITQHYPLCATHLQQGLINDSHLKYNGRQQLGLFLKGIGLNVDEAIKFWSFQFTKNNNISMEKFNKEYKYNIRHQYGLEGARINYKPWDCNTILSKPKPGKGEYHGCPYRDLSLDSLVNTLQNMGINDQHDLNVVIDDVNKRDYTIACTRVFEYTHRNNTTKANNENLHISHPNLYFDRSRQLERAENKGSTISSDSQKESESQGV</sequence>
<protein>
    <recommendedName>
        <fullName evidence="9">DNA primase large subunit</fullName>
    </recommendedName>
</protein>
<keyword evidence="3 9" id="KW-0639">Primosome</keyword>
<dbReference type="EMBL" id="JAGSYN010000005">
    <property type="protein sequence ID" value="KAG7666406.1"/>
    <property type="molecule type" value="Genomic_DNA"/>
</dbReference>
<dbReference type="Pfam" id="PF26466">
    <property type="entry name" value="DNA_primase_lrg_N"/>
    <property type="match status" value="1"/>
</dbReference>
<dbReference type="InterPro" id="IPR058560">
    <property type="entry name" value="DNA_primase_C"/>
</dbReference>
<comment type="caution">
    <text evidence="12">The sequence shown here is derived from an EMBL/GenBank/DDBJ whole genome shotgun (WGS) entry which is preliminary data.</text>
</comment>
<keyword evidence="2 9" id="KW-0004">4Fe-4S</keyword>
<evidence type="ECO:0000256" key="10">
    <source>
        <dbReference type="SAM" id="MobiDB-lite"/>
    </source>
</evidence>
<dbReference type="Pfam" id="PF04104">
    <property type="entry name" value="DNA_primase_lrg"/>
    <property type="match status" value="1"/>
</dbReference>
<keyword evidence="8 9" id="KW-0238">DNA-binding</keyword>
<keyword evidence="13" id="KW-1185">Reference proteome</keyword>
<reference evidence="12 13" key="1">
    <citation type="journal article" date="2021" name="DNA Res.">
        <title>Genome analysis of Candida subhashii reveals its hybrid nature and dual mitochondrial genome conformations.</title>
        <authorList>
            <person name="Mixao V."/>
            <person name="Hegedusova E."/>
            <person name="Saus E."/>
            <person name="Pryszcz L.P."/>
            <person name="Cillingova A."/>
            <person name="Nosek J."/>
            <person name="Gabaldon T."/>
        </authorList>
    </citation>
    <scope>NUCLEOTIDE SEQUENCE [LARGE SCALE GENOMIC DNA]</scope>
    <source>
        <strain evidence="12 13">CBS 10753</strain>
    </source>
</reference>
<evidence type="ECO:0000256" key="1">
    <source>
        <dbReference type="ARBA" id="ARBA00010564"/>
    </source>
</evidence>
<keyword evidence="4 9" id="KW-0235">DNA replication</keyword>
<dbReference type="Proteomes" id="UP000694255">
    <property type="component" value="Unassembled WGS sequence"/>
</dbReference>
<comment type="similarity">
    <text evidence="1 9">Belongs to the eukaryotic-type primase large subunit family.</text>
</comment>
<dbReference type="InterPro" id="IPR016558">
    <property type="entry name" value="DNA_primase_lsu_euk"/>
</dbReference>
<feature type="region of interest" description="Disordered" evidence="10">
    <location>
        <begin position="1"/>
        <end position="31"/>
    </location>
</feature>
<dbReference type="GO" id="GO:0006270">
    <property type="term" value="P:DNA replication initiation"/>
    <property type="evidence" value="ECO:0007669"/>
    <property type="project" value="TreeGrafter"/>
</dbReference>
<comment type="cofactor">
    <cofactor evidence="9">
        <name>[4Fe-4S] cluster</name>
        <dbReference type="ChEBI" id="CHEBI:49883"/>
    </cofactor>
    <text evidence="9">Binds 1 [4Fe-4S] cluster.</text>
</comment>
<evidence type="ECO:0000256" key="7">
    <source>
        <dbReference type="ARBA" id="ARBA00023014"/>
    </source>
</evidence>
<dbReference type="GO" id="GO:0046872">
    <property type="term" value="F:metal ion binding"/>
    <property type="evidence" value="ECO:0007669"/>
    <property type="project" value="UniProtKB-KW"/>
</dbReference>
<dbReference type="PANTHER" id="PTHR10537:SF3">
    <property type="entry name" value="DNA PRIMASE LARGE SUBUNIT"/>
    <property type="match status" value="1"/>
</dbReference>
<evidence type="ECO:0000256" key="8">
    <source>
        <dbReference type="ARBA" id="ARBA00023125"/>
    </source>
</evidence>
<dbReference type="PANTHER" id="PTHR10537">
    <property type="entry name" value="DNA PRIMASE LARGE SUBUNIT"/>
    <property type="match status" value="1"/>
</dbReference>
<dbReference type="InterPro" id="IPR007238">
    <property type="entry name" value="DNA_primase_lsu_euk/arc"/>
</dbReference>
<keyword evidence="7 9" id="KW-0411">Iron-sulfur</keyword>
<accession>A0A8J5USG5</accession>
<dbReference type="AlphaFoldDB" id="A0A8J5USG5"/>
<dbReference type="GO" id="GO:0051539">
    <property type="term" value="F:4 iron, 4 sulfur cluster binding"/>
    <property type="evidence" value="ECO:0007669"/>
    <property type="project" value="UniProtKB-KW"/>
</dbReference>
<evidence type="ECO:0000256" key="2">
    <source>
        <dbReference type="ARBA" id="ARBA00022485"/>
    </source>
</evidence>
<gene>
    <name evidence="12" type="ORF">J8A68_000061</name>
</gene>
<dbReference type="GO" id="GO:0006269">
    <property type="term" value="P:DNA replication, synthesis of primer"/>
    <property type="evidence" value="ECO:0007669"/>
    <property type="project" value="UniProtKB-KW"/>
</dbReference>
<name>A0A8J5USG5_9ASCO</name>
<evidence type="ECO:0000313" key="13">
    <source>
        <dbReference type="Proteomes" id="UP000694255"/>
    </source>
</evidence>
<dbReference type="CDD" id="cd07322">
    <property type="entry name" value="PriL_PriS_Eukaryotic"/>
    <property type="match status" value="1"/>
</dbReference>
<evidence type="ECO:0000256" key="5">
    <source>
        <dbReference type="ARBA" id="ARBA00022723"/>
    </source>
</evidence>
<evidence type="ECO:0000256" key="6">
    <source>
        <dbReference type="ARBA" id="ARBA00023004"/>
    </source>
</evidence>
<feature type="compositionally biased region" description="Basic residues" evidence="10">
    <location>
        <begin position="1"/>
        <end position="11"/>
    </location>
</feature>
<dbReference type="GO" id="GO:0005658">
    <property type="term" value="C:alpha DNA polymerase:primase complex"/>
    <property type="evidence" value="ECO:0007669"/>
    <property type="project" value="TreeGrafter"/>
</dbReference>
<keyword evidence="5 9" id="KW-0479">Metal-binding</keyword>
<proteinExistence type="inferred from homology"/>
<keyword evidence="6 9" id="KW-0408">Iron</keyword>
<evidence type="ECO:0000256" key="3">
    <source>
        <dbReference type="ARBA" id="ARBA00022515"/>
    </source>
</evidence>
<dbReference type="RefSeq" id="XP_049266634.1">
    <property type="nucleotide sequence ID" value="XM_049409673.1"/>
</dbReference>
<dbReference type="PIRSF" id="PIRSF009449">
    <property type="entry name" value="DNA_primase_large_subunit"/>
    <property type="match status" value="1"/>
</dbReference>